<evidence type="ECO:0000256" key="2">
    <source>
        <dbReference type="ARBA" id="ARBA00023125"/>
    </source>
</evidence>
<dbReference type="PANTHER" id="PTHR30514:SF1">
    <property type="entry name" value="HTH-TYPE TRANSCRIPTIONAL REGULATOR HEXR-RELATED"/>
    <property type="match status" value="1"/>
</dbReference>
<dbReference type="InterPro" id="IPR035472">
    <property type="entry name" value="RpiR-like_SIS"/>
</dbReference>
<dbReference type="Pfam" id="PF01418">
    <property type="entry name" value="HTH_6"/>
    <property type="match status" value="1"/>
</dbReference>
<evidence type="ECO:0000256" key="3">
    <source>
        <dbReference type="ARBA" id="ARBA00023163"/>
    </source>
</evidence>
<dbReference type="InterPro" id="IPR047640">
    <property type="entry name" value="RpiR-like"/>
</dbReference>
<evidence type="ECO:0000259" key="4">
    <source>
        <dbReference type="PROSITE" id="PS51071"/>
    </source>
</evidence>
<evidence type="ECO:0000313" key="7">
    <source>
        <dbReference type="Proteomes" id="UP000541033"/>
    </source>
</evidence>
<dbReference type="InterPro" id="IPR000281">
    <property type="entry name" value="HTH_RpiR"/>
</dbReference>
<dbReference type="SUPFAM" id="SSF46689">
    <property type="entry name" value="Homeodomain-like"/>
    <property type="match status" value="1"/>
</dbReference>
<dbReference type="Proteomes" id="UP000541033">
    <property type="component" value="Unassembled WGS sequence"/>
</dbReference>
<dbReference type="SUPFAM" id="SSF53697">
    <property type="entry name" value="SIS domain"/>
    <property type="match status" value="1"/>
</dbReference>
<dbReference type="AlphaFoldDB" id="A0A7X5R3G9"/>
<dbReference type="CDD" id="cd05013">
    <property type="entry name" value="SIS_RpiR"/>
    <property type="match status" value="1"/>
</dbReference>
<dbReference type="InterPro" id="IPR046348">
    <property type="entry name" value="SIS_dom_sf"/>
</dbReference>
<name>A0A7X5R3G9_9MICO</name>
<dbReference type="PANTHER" id="PTHR30514">
    <property type="entry name" value="GLUCOKINASE"/>
    <property type="match status" value="1"/>
</dbReference>
<evidence type="ECO:0000256" key="1">
    <source>
        <dbReference type="ARBA" id="ARBA00023015"/>
    </source>
</evidence>
<evidence type="ECO:0000259" key="5">
    <source>
        <dbReference type="PROSITE" id="PS51464"/>
    </source>
</evidence>
<comment type="caution">
    <text evidence="6">The sequence shown here is derived from an EMBL/GenBank/DDBJ whole genome shotgun (WGS) entry which is preliminary data.</text>
</comment>
<accession>A0A7X5R3G9</accession>
<keyword evidence="7" id="KW-1185">Reference proteome</keyword>
<dbReference type="PROSITE" id="PS51071">
    <property type="entry name" value="HTH_RPIR"/>
    <property type="match status" value="1"/>
</dbReference>
<dbReference type="GO" id="GO:0003700">
    <property type="term" value="F:DNA-binding transcription factor activity"/>
    <property type="evidence" value="ECO:0007669"/>
    <property type="project" value="InterPro"/>
</dbReference>
<keyword evidence="2 6" id="KW-0238">DNA-binding</keyword>
<proteinExistence type="predicted"/>
<keyword evidence="1" id="KW-0805">Transcription regulation</keyword>
<feature type="domain" description="SIS" evidence="5">
    <location>
        <begin position="140"/>
        <end position="212"/>
    </location>
</feature>
<dbReference type="Pfam" id="PF01380">
    <property type="entry name" value="SIS"/>
    <property type="match status" value="1"/>
</dbReference>
<evidence type="ECO:0000313" key="6">
    <source>
        <dbReference type="EMBL" id="NIH54949.1"/>
    </source>
</evidence>
<dbReference type="GO" id="GO:1901135">
    <property type="term" value="P:carbohydrate derivative metabolic process"/>
    <property type="evidence" value="ECO:0007669"/>
    <property type="project" value="InterPro"/>
</dbReference>
<dbReference type="InterPro" id="IPR036388">
    <property type="entry name" value="WH-like_DNA-bd_sf"/>
</dbReference>
<feature type="domain" description="HTH rpiR-type" evidence="4">
    <location>
        <begin position="14"/>
        <end position="90"/>
    </location>
</feature>
<protein>
    <submittedName>
        <fullName evidence="6">DNA-binding MurR/RpiR family transcriptional regulator</fullName>
    </submittedName>
</protein>
<dbReference type="PROSITE" id="PS51464">
    <property type="entry name" value="SIS"/>
    <property type="match status" value="1"/>
</dbReference>
<dbReference type="Gene3D" id="3.40.50.10490">
    <property type="entry name" value="Glucose-6-phosphate isomerase like protein, domain 1"/>
    <property type="match status" value="1"/>
</dbReference>
<reference evidence="6 7" key="1">
    <citation type="submission" date="2020-02" db="EMBL/GenBank/DDBJ databases">
        <title>Sequencing the genomes of 1000 actinobacteria strains.</title>
        <authorList>
            <person name="Klenk H.-P."/>
        </authorList>
    </citation>
    <scope>NUCLEOTIDE SEQUENCE [LARGE SCALE GENOMIC DNA]</scope>
    <source>
        <strain evidence="6 7">DSM 27960</strain>
    </source>
</reference>
<sequence>MWSNATQEGTAVVEDVLGTIKRSLATLSATERKVAESVLAEPGVVVENTVTELAERCGVSSATVARFCQTLGFSGYRQFRLEVATTLSREQAERNRFEIVDDEIDPSDGIEDVISKVLYHEVLAIEQTMRGLDRPSVEQASKALVHANRIEVCGFGASGITAHDLHQKLSRIGRPSSYSPDVHFVLPSASLLGKGDVLVAFSHSGATAETLSVCRSSSLGRRDRGCCDELSSVVPCSGCWRSAHYPGEGESLPLGRHGESNRAACCCGCLVYASNSGAL</sequence>
<gene>
    <name evidence="6" type="ORF">FHX76_002845</name>
</gene>
<keyword evidence="3" id="KW-0804">Transcription</keyword>
<dbReference type="Gene3D" id="1.10.10.10">
    <property type="entry name" value="Winged helix-like DNA-binding domain superfamily/Winged helix DNA-binding domain"/>
    <property type="match status" value="1"/>
</dbReference>
<dbReference type="InterPro" id="IPR009057">
    <property type="entry name" value="Homeodomain-like_sf"/>
</dbReference>
<dbReference type="GO" id="GO:0003677">
    <property type="term" value="F:DNA binding"/>
    <property type="evidence" value="ECO:0007669"/>
    <property type="project" value="UniProtKB-KW"/>
</dbReference>
<dbReference type="InterPro" id="IPR001347">
    <property type="entry name" value="SIS_dom"/>
</dbReference>
<organism evidence="6 7">
    <name type="scientific">Lysinibacter cavernae</name>
    <dbReference type="NCBI Taxonomy" id="1640652"/>
    <lineage>
        <taxon>Bacteria</taxon>
        <taxon>Bacillati</taxon>
        <taxon>Actinomycetota</taxon>
        <taxon>Actinomycetes</taxon>
        <taxon>Micrococcales</taxon>
        <taxon>Microbacteriaceae</taxon>
        <taxon>Lysinibacter</taxon>
    </lineage>
</organism>
<dbReference type="EMBL" id="JAAMOX010000002">
    <property type="protein sequence ID" value="NIH54949.1"/>
    <property type="molecule type" value="Genomic_DNA"/>
</dbReference>
<dbReference type="GO" id="GO:0097367">
    <property type="term" value="F:carbohydrate derivative binding"/>
    <property type="evidence" value="ECO:0007669"/>
    <property type="project" value="InterPro"/>
</dbReference>